<name>A0A062U7W6_9PROT</name>
<dbReference type="RefSeq" id="WP_034824276.1">
    <property type="nucleotide sequence ID" value="NZ_AWFA01000004.1"/>
</dbReference>
<protein>
    <recommendedName>
        <fullName evidence="1">Amidohydrolase-related domain-containing protein</fullName>
    </recommendedName>
</protein>
<dbReference type="Gene3D" id="3.20.20.140">
    <property type="entry name" value="Metal-dependent hydrolases"/>
    <property type="match status" value="1"/>
</dbReference>
<sequence>MQGKLMKAAAGAALVAGMALNAGGTALAQDAVIHAGHLLATPGEGYKTKQTITVKDGKIVSVEPGYKNVPRGVEVINLRDAYVLPGMIDSHVHITSETSPTARIEMFEDTDVDSAFKGAGFAYKTLLAGFTTVQDVGGSNEAVFGLRDAIASGKVPGPRMRAAGRAVAVTGGHGDINGYSPVVMAMFTGSNICNGADDCRRAVRQQIKDGADVIKITATGGVLSNTRAGLEQQFTNDELTAIVEAAHSMGRQVTAHAHGKGGIDSALRAGVDSIEHGSYTDKETIALFKEHNATLVPTVLAGATVTGWVNEPWLPAASREKAAIVGPHMIEMLRMAHEGGVNVAFGTDTGVSRHGDNAQELGLMVDAGFTPEEALRSATVIASEHVEMENQIGTIEAGKYADIIAVDGDPLKDIDEMLDVDFVMKGGTVYKGGN</sequence>
<dbReference type="InterPro" id="IPR051781">
    <property type="entry name" value="Metallo-dep_Hydrolase"/>
</dbReference>
<dbReference type="InterPro" id="IPR057744">
    <property type="entry name" value="OTAase-like"/>
</dbReference>
<reference evidence="2 3" key="1">
    <citation type="submission" date="2013-04" db="EMBL/GenBank/DDBJ databases">
        <title>Hyphomonas sp. T24B3 Genome Sequencing.</title>
        <authorList>
            <person name="Lai Q."/>
            <person name="Shao Z."/>
        </authorList>
    </citation>
    <scope>NUCLEOTIDE SEQUENCE [LARGE SCALE GENOMIC DNA]</scope>
    <source>
        <strain evidence="2 3">T24B3</strain>
    </source>
</reference>
<comment type="caution">
    <text evidence="2">The sequence shown here is derived from an EMBL/GenBank/DDBJ whole genome shotgun (WGS) entry which is preliminary data.</text>
</comment>
<dbReference type="STRING" id="1280941.HY2_08075"/>
<dbReference type="InterPro" id="IPR011059">
    <property type="entry name" value="Metal-dep_hydrolase_composite"/>
</dbReference>
<proteinExistence type="predicted"/>
<dbReference type="PANTHER" id="PTHR43135">
    <property type="entry name" value="ALPHA-D-RIBOSE 1-METHYLPHOSPHONATE 5-TRIPHOSPHATE DIPHOSPHATASE"/>
    <property type="match status" value="1"/>
</dbReference>
<organism evidence="2 3">
    <name type="scientific">Hyphomonas pacifica</name>
    <dbReference type="NCBI Taxonomy" id="1280941"/>
    <lineage>
        <taxon>Bacteria</taxon>
        <taxon>Pseudomonadati</taxon>
        <taxon>Pseudomonadota</taxon>
        <taxon>Alphaproteobacteria</taxon>
        <taxon>Hyphomonadales</taxon>
        <taxon>Hyphomonadaceae</taxon>
        <taxon>Hyphomonas</taxon>
    </lineage>
</organism>
<dbReference type="Gene3D" id="2.30.40.10">
    <property type="entry name" value="Urease, subunit C, domain 1"/>
    <property type="match status" value="1"/>
</dbReference>
<dbReference type="EMBL" id="AWFB01000014">
    <property type="protein sequence ID" value="RAN34053.1"/>
    <property type="molecule type" value="Genomic_DNA"/>
</dbReference>
<dbReference type="Proteomes" id="UP000249123">
    <property type="component" value="Unassembled WGS sequence"/>
</dbReference>
<dbReference type="CDD" id="cd01299">
    <property type="entry name" value="Met_dep_hydrolase_A"/>
    <property type="match status" value="1"/>
</dbReference>
<dbReference type="InterPro" id="IPR032466">
    <property type="entry name" value="Metal_Hydrolase"/>
</dbReference>
<keyword evidence="3" id="KW-1185">Reference proteome</keyword>
<dbReference type="InterPro" id="IPR006680">
    <property type="entry name" value="Amidohydro-rel"/>
</dbReference>
<dbReference type="Pfam" id="PF01979">
    <property type="entry name" value="Amidohydro_1"/>
    <property type="match status" value="1"/>
</dbReference>
<evidence type="ECO:0000313" key="2">
    <source>
        <dbReference type="EMBL" id="RAN34053.1"/>
    </source>
</evidence>
<dbReference type="AlphaFoldDB" id="A0A062U7W6"/>
<gene>
    <name evidence="2" type="ORF">HY3_11540</name>
</gene>
<evidence type="ECO:0000259" key="1">
    <source>
        <dbReference type="Pfam" id="PF01979"/>
    </source>
</evidence>
<feature type="domain" description="Amidohydrolase-related" evidence="1">
    <location>
        <begin position="82"/>
        <end position="429"/>
    </location>
</feature>
<dbReference type="SUPFAM" id="SSF51338">
    <property type="entry name" value="Composite domain of metallo-dependent hydrolases"/>
    <property type="match status" value="1"/>
</dbReference>
<dbReference type="GO" id="GO:0016810">
    <property type="term" value="F:hydrolase activity, acting on carbon-nitrogen (but not peptide) bonds"/>
    <property type="evidence" value="ECO:0007669"/>
    <property type="project" value="InterPro"/>
</dbReference>
<dbReference type="SUPFAM" id="SSF51556">
    <property type="entry name" value="Metallo-dependent hydrolases"/>
    <property type="match status" value="1"/>
</dbReference>
<evidence type="ECO:0000313" key="3">
    <source>
        <dbReference type="Proteomes" id="UP000249123"/>
    </source>
</evidence>
<accession>A0A062U7W6</accession>
<dbReference type="eggNOG" id="COG1228">
    <property type="taxonomic scope" value="Bacteria"/>
</dbReference>
<dbReference type="PANTHER" id="PTHR43135:SF3">
    <property type="entry name" value="ALPHA-D-RIBOSE 1-METHYLPHOSPHONATE 5-TRIPHOSPHATE DIPHOSPHATASE"/>
    <property type="match status" value="1"/>
</dbReference>